<sequence length="414" mass="43801">MNALKFSPLAIALLTMGMFASKPAYAICDGCVVGAVETANLSITLAVNTTTAAVGAMASSVNAMLYQVGTAVTQGSSKVANTVETAARVDREFAATQEKNRRYEDARQRYYVSNSICSESASGGAVDVKAGVVAIKTTMRSGGGGKTENRKVAQALTSPAPPSDIDAMRAASIHADYCDADDYAAYGGASACPSVSQTMPGADKRLDSVLIGAGPNGKSPDLTFSQEQTDAAQMYTQNSARRSIGGQLRKGEAESEAGSQYVGLMLQYLAILNAATDPQDQLVADSQPNPATKDLLVDTLKSSSAQAYYAKTASSKAKTTGTMSAREFEAFEVGRRYANTEYQADLQNMEGDNLIREQIRVQSQTNWLLLELRNDVQRGNVISGLDLASNARSEFEPILTQKLRAVSGHMGGSK</sequence>
<keyword evidence="2" id="KW-0614">Plasmid</keyword>
<dbReference type="InterPro" id="IPR053782">
    <property type="entry name" value="TraW-like"/>
</dbReference>
<reference evidence="2" key="1">
    <citation type="submission" date="2016-03" db="EMBL/GenBank/DDBJ databases">
        <title>The evolution of Pseudomonas syringe pv. actinidiae in New Zealand.</title>
        <authorList>
            <person name="Butler M.I."/>
            <person name="Taiaroa G."/>
            <person name="Stockwell P."/>
            <person name="Lamont I."/>
            <person name="Poulter R."/>
        </authorList>
    </citation>
    <scope>NUCLEOTIDE SEQUENCE</scope>
    <source>
        <strain evidence="2">SR198</strain>
        <plasmid evidence="2">pMG2_SR198</plasmid>
    </source>
</reference>
<proteinExistence type="predicted"/>
<accession>A0A286K006</accession>
<feature type="signal peptide" evidence="1">
    <location>
        <begin position="1"/>
        <end position="26"/>
    </location>
</feature>
<organism evidence="2">
    <name type="scientific">Pseudomonas syringae pv. actinidiae</name>
    <dbReference type="NCBI Taxonomy" id="103796"/>
    <lineage>
        <taxon>Bacteria</taxon>
        <taxon>Pseudomonadati</taxon>
        <taxon>Pseudomonadota</taxon>
        <taxon>Gammaproteobacteria</taxon>
        <taxon>Pseudomonadales</taxon>
        <taxon>Pseudomonadaceae</taxon>
        <taxon>Pseudomonas</taxon>
        <taxon>Pseudomonas syringae</taxon>
    </lineage>
</organism>
<feature type="chain" id="PRO_5011437150" evidence="1">
    <location>
        <begin position="27"/>
        <end position="414"/>
    </location>
</feature>
<dbReference type="RefSeq" id="WP_074322242.1">
    <property type="nucleotide sequence ID" value="NZ_KU950310.1"/>
</dbReference>
<geneLocation type="plasmid" evidence="2">
    <name>pMG2_SR198</name>
</geneLocation>
<evidence type="ECO:0000256" key="1">
    <source>
        <dbReference type="SAM" id="SignalP"/>
    </source>
</evidence>
<evidence type="ECO:0000313" key="2">
    <source>
        <dbReference type="EMBL" id="AMW88380.1"/>
    </source>
</evidence>
<dbReference type="EMBL" id="KU950310">
    <property type="protein sequence ID" value="AMW88380.1"/>
    <property type="molecule type" value="Genomic_DNA"/>
</dbReference>
<dbReference type="AlphaFoldDB" id="A0A286K006"/>
<keyword evidence="1" id="KW-0732">Signal</keyword>
<protein>
    <submittedName>
        <fullName evidence="2">IncI1 plasmid conjugative transfer protein TraW</fullName>
    </submittedName>
</protein>
<name>A0A286K006_PSESF</name>
<dbReference type="NCBIfam" id="NF033888">
    <property type="entry name" value="conj_TraW"/>
    <property type="match status" value="1"/>
</dbReference>